<dbReference type="InterPro" id="IPR029787">
    <property type="entry name" value="Nucleotide_cyclase"/>
</dbReference>
<dbReference type="Gene3D" id="3.30.70.270">
    <property type="match status" value="1"/>
</dbReference>
<name>A0A2N9W1E7_9HYPH</name>
<dbReference type="SUPFAM" id="SSF55073">
    <property type="entry name" value="Nucleotide cyclase"/>
    <property type="match status" value="1"/>
</dbReference>
<dbReference type="InterPro" id="IPR050469">
    <property type="entry name" value="Diguanylate_Cyclase"/>
</dbReference>
<evidence type="ECO:0000256" key="3">
    <source>
        <dbReference type="SAM" id="Phobius"/>
    </source>
</evidence>
<dbReference type="InterPro" id="IPR000160">
    <property type="entry name" value="GGDEF_dom"/>
</dbReference>
<feature type="domain" description="GGDEF" evidence="4">
    <location>
        <begin position="117"/>
        <end position="249"/>
    </location>
</feature>
<dbReference type="InterPro" id="IPR043128">
    <property type="entry name" value="Rev_trsase/Diguanyl_cyclase"/>
</dbReference>
<keyword evidence="3" id="KW-0472">Membrane</keyword>
<dbReference type="PROSITE" id="PS50887">
    <property type="entry name" value="GGDEF"/>
    <property type="match status" value="1"/>
</dbReference>
<evidence type="ECO:0000313" key="6">
    <source>
        <dbReference type="Proteomes" id="UP000232163"/>
    </source>
</evidence>
<proteinExistence type="predicted"/>
<protein>
    <recommendedName>
        <fullName evidence="1">diguanylate cyclase</fullName>
        <ecNumber evidence="1">2.7.7.65</ecNumber>
    </recommendedName>
</protein>
<keyword evidence="3" id="KW-0812">Transmembrane</keyword>
<evidence type="ECO:0000313" key="5">
    <source>
        <dbReference type="EMBL" id="PIO45565.1"/>
    </source>
</evidence>
<comment type="caution">
    <text evidence="5">The sequence shown here is derived from an EMBL/GenBank/DDBJ whole genome shotgun (WGS) entry which is preliminary data.</text>
</comment>
<organism evidence="5 6">
    <name type="scientific">Phyllobacterium zundukense</name>
    <dbReference type="NCBI Taxonomy" id="1867719"/>
    <lineage>
        <taxon>Bacteria</taxon>
        <taxon>Pseudomonadati</taxon>
        <taxon>Pseudomonadota</taxon>
        <taxon>Alphaproteobacteria</taxon>
        <taxon>Hyphomicrobiales</taxon>
        <taxon>Phyllobacteriaceae</taxon>
        <taxon>Phyllobacterium</taxon>
    </lineage>
</organism>
<dbReference type="GO" id="GO:0043709">
    <property type="term" value="P:cell adhesion involved in single-species biofilm formation"/>
    <property type="evidence" value="ECO:0007669"/>
    <property type="project" value="TreeGrafter"/>
</dbReference>
<evidence type="ECO:0000256" key="2">
    <source>
        <dbReference type="ARBA" id="ARBA00034247"/>
    </source>
</evidence>
<dbReference type="EC" id="2.7.7.65" evidence="1"/>
<dbReference type="CDD" id="cd01949">
    <property type="entry name" value="GGDEF"/>
    <property type="match status" value="1"/>
</dbReference>
<reference evidence="5 6" key="1">
    <citation type="journal article" date="2017" name="Int J Environ Stud">
        <title>Does the Miocene-Pliocene relict legume Oxytropis triphylla form nitrogen-fixing nodules with a combination of bacterial strains?</title>
        <authorList>
            <person name="Safronova V."/>
            <person name="Belimov A."/>
            <person name="Sazanova A."/>
            <person name="Kuznetsova I."/>
            <person name="Popova J."/>
            <person name="Andronov E."/>
            <person name="Verkhozina A."/>
            <person name="Tikhonovich I."/>
        </authorList>
    </citation>
    <scope>NUCLEOTIDE SEQUENCE [LARGE SCALE GENOMIC DNA]</scope>
    <source>
        <strain evidence="5 6">Tri-38</strain>
    </source>
</reference>
<evidence type="ECO:0000256" key="1">
    <source>
        <dbReference type="ARBA" id="ARBA00012528"/>
    </source>
</evidence>
<feature type="transmembrane region" description="Helical" evidence="3">
    <location>
        <begin position="20"/>
        <end position="44"/>
    </location>
</feature>
<dbReference type="FunFam" id="3.30.70.270:FF:000001">
    <property type="entry name" value="Diguanylate cyclase domain protein"/>
    <property type="match status" value="1"/>
</dbReference>
<dbReference type="Pfam" id="PF00990">
    <property type="entry name" value="GGDEF"/>
    <property type="match status" value="1"/>
</dbReference>
<gene>
    <name evidence="5" type="ORF">B5P45_06040</name>
</gene>
<dbReference type="PANTHER" id="PTHR45138">
    <property type="entry name" value="REGULATORY COMPONENTS OF SENSORY TRANSDUCTION SYSTEM"/>
    <property type="match status" value="1"/>
</dbReference>
<keyword evidence="3" id="KW-1133">Transmembrane helix</keyword>
<dbReference type="GO" id="GO:0005886">
    <property type="term" value="C:plasma membrane"/>
    <property type="evidence" value="ECO:0007669"/>
    <property type="project" value="TreeGrafter"/>
</dbReference>
<dbReference type="OrthoDB" id="9812260at2"/>
<dbReference type="Proteomes" id="UP000232163">
    <property type="component" value="Unassembled WGS sequence"/>
</dbReference>
<dbReference type="EMBL" id="MZMT01000017">
    <property type="protein sequence ID" value="PIO45565.1"/>
    <property type="molecule type" value="Genomic_DNA"/>
</dbReference>
<dbReference type="RefSeq" id="WP_099998990.1">
    <property type="nucleotide sequence ID" value="NZ_CP017940.1"/>
</dbReference>
<keyword evidence="6" id="KW-1185">Reference proteome</keyword>
<evidence type="ECO:0000259" key="4">
    <source>
        <dbReference type="PROSITE" id="PS50887"/>
    </source>
</evidence>
<dbReference type="NCBIfam" id="TIGR00254">
    <property type="entry name" value="GGDEF"/>
    <property type="match status" value="1"/>
</dbReference>
<dbReference type="GO" id="GO:0052621">
    <property type="term" value="F:diguanylate cyclase activity"/>
    <property type="evidence" value="ECO:0007669"/>
    <property type="project" value="UniProtKB-EC"/>
</dbReference>
<dbReference type="PANTHER" id="PTHR45138:SF9">
    <property type="entry name" value="DIGUANYLATE CYCLASE DGCM-RELATED"/>
    <property type="match status" value="1"/>
</dbReference>
<accession>A0A2N9W1E7</accession>
<comment type="catalytic activity">
    <reaction evidence="2">
        <text>2 GTP = 3',3'-c-di-GMP + 2 diphosphate</text>
        <dbReference type="Rhea" id="RHEA:24898"/>
        <dbReference type="ChEBI" id="CHEBI:33019"/>
        <dbReference type="ChEBI" id="CHEBI:37565"/>
        <dbReference type="ChEBI" id="CHEBI:58805"/>
        <dbReference type="EC" id="2.7.7.65"/>
    </reaction>
</comment>
<dbReference type="GO" id="GO:1902201">
    <property type="term" value="P:negative regulation of bacterial-type flagellum-dependent cell motility"/>
    <property type="evidence" value="ECO:0007669"/>
    <property type="project" value="TreeGrafter"/>
</dbReference>
<feature type="transmembrane region" description="Helical" evidence="3">
    <location>
        <begin position="50"/>
        <end position="72"/>
    </location>
</feature>
<dbReference type="SMART" id="SM00267">
    <property type="entry name" value="GGDEF"/>
    <property type="match status" value="1"/>
</dbReference>
<dbReference type="AlphaFoldDB" id="A0A2N9W1E7"/>
<sequence length="262" mass="28549">MTTYDFWTAKFGDYAPMQQITIMVGMAVVASNALATGFFLVIGLDQIATVLVATTLIVVIVSVPLGAFLIGLNFRLKQAAIQLDVASRKDGLTGLGNRNEFYLQAQRQIVLCDPEKSADAVLYIDADHFKSINDRYGHAVGDSVLQEIGSLIRFTIGEWDFAARFGGEEFAIFLSNADLGKADWLSHKILTGVRDISKHLLIADLDVTVSVGISIHEPGQSLEAALIAADKCLYAAKSQGRNRIVHADSNLTVLHEPQIRMI</sequence>